<dbReference type="SUPFAM" id="SSF51569">
    <property type="entry name" value="Aldolase"/>
    <property type="match status" value="1"/>
</dbReference>
<evidence type="ECO:0000256" key="2">
    <source>
        <dbReference type="ARBA" id="ARBA00023239"/>
    </source>
</evidence>
<dbReference type="InterPro" id="IPR013785">
    <property type="entry name" value="Aldolase_TIM"/>
</dbReference>
<dbReference type="EMBL" id="BSPC01000024">
    <property type="protein sequence ID" value="GLS19783.1"/>
    <property type="molecule type" value="Genomic_DNA"/>
</dbReference>
<evidence type="ECO:0000313" key="5">
    <source>
        <dbReference type="Proteomes" id="UP001156882"/>
    </source>
</evidence>
<dbReference type="PANTHER" id="PTHR12128:SF66">
    <property type="entry name" value="4-HYDROXY-2-OXOGLUTARATE ALDOLASE, MITOCHONDRIAL"/>
    <property type="match status" value="1"/>
</dbReference>
<dbReference type="PANTHER" id="PTHR12128">
    <property type="entry name" value="DIHYDRODIPICOLINATE SYNTHASE"/>
    <property type="match status" value="1"/>
</dbReference>
<reference evidence="5" key="1">
    <citation type="journal article" date="2019" name="Int. J. Syst. Evol. Microbiol.">
        <title>The Global Catalogue of Microorganisms (GCM) 10K type strain sequencing project: providing services to taxonomists for standard genome sequencing and annotation.</title>
        <authorList>
            <consortium name="The Broad Institute Genomics Platform"/>
            <consortium name="The Broad Institute Genome Sequencing Center for Infectious Disease"/>
            <person name="Wu L."/>
            <person name="Ma J."/>
        </authorList>
    </citation>
    <scope>NUCLEOTIDE SEQUENCE [LARGE SCALE GENOMIC DNA]</scope>
    <source>
        <strain evidence="5">NBRC 101365</strain>
    </source>
</reference>
<accession>A0ABQ6CHP4</accession>
<dbReference type="InterPro" id="IPR002220">
    <property type="entry name" value="DapA-like"/>
</dbReference>
<sequence>MTPSGTYPMLYAFFDEAGALRRSALTRQIEAALRAGSAGVAILGLATEANKLTRAEKRALIEWTHADLAGRAPLVVTVGEPNLTETIESARAARAAGAGWLILQPPRPPISSRELIRYFGAVAEAVDAPIGIQNAPEFLGVGLSPAELVELNDAHPNVSIVKAEASALAVGHLIDVLDRRMAVFNGRAGLELTDNYRAGVDGMIPGIELIDLQCGVERAMRSGNDVEAEALYRHLLPFVAFAMQGIEHLVLHGKLLAALRLGLVPSGRRIPSDPLTARGEAWVRRFAGELGPLVF</sequence>
<comment type="caution">
    <text evidence="4">The sequence shown here is derived from an EMBL/GenBank/DDBJ whole genome shotgun (WGS) entry which is preliminary data.</text>
</comment>
<proteinExistence type="inferred from homology"/>
<name>A0ABQ6CHP4_9HYPH</name>
<dbReference type="Gene3D" id="3.20.20.70">
    <property type="entry name" value="Aldolase class I"/>
    <property type="match status" value="1"/>
</dbReference>
<keyword evidence="5" id="KW-1185">Reference proteome</keyword>
<dbReference type="Proteomes" id="UP001156882">
    <property type="component" value="Unassembled WGS sequence"/>
</dbReference>
<protein>
    <submittedName>
        <fullName evidence="4">Dihydrodipicolinate synthase family protein</fullName>
    </submittedName>
</protein>
<dbReference type="SMART" id="SM01130">
    <property type="entry name" value="DHDPS"/>
    <property type="match status" value="1"/>
</dbReference>
<keyword evidence="2 3" id="KW-0456">Lyase</keyword>
<evidence type="ECO:0000313" key="4">
    <source>
        <dbReference type="EMBL" id="GLS19783.1"/>
    </source>
</evidence>
<gene>
    <name evidence="4" type="ORF">GCM10007874_28000</name>
</gene>
<comment type="similarity">
    <text evidence="1 3">Belongs to the DapA family.</text>
</comment>
<dbReference type="Pfam" id="PF00701">
    <property type="entry name" value="DHDPS"/>
    <property type="match status" value="1"/>
</dbReference>
<dbReference type="PIRSF" id="PIRSF001365">
    <property type="entry name" value="DHDPS"/>
    <property type="match status" value="1"/>
</dbReference>
<evidence type="ECO:0000256" key="3">
    <source>
        <dbReference type="PIRNR" id="PIRNR001365"/>
    </source>
</evidence>
<evidence type="ECO:0000256" key="1">
    <source>
        <dbReference type="ARBA" id="ARBA00007592"/>
    </source>
</evidence>
<dbReference type="RefSeq" id="WP_284312808.1">
    <property type="nucleotide sequence ID" value="NZ_BSPC01000024.1"/>
</dbReference>
<dbReference type="CDD" id="cd00408">
    <property type="entry name" value="DHDPS-like"/>
    <property type="match status" value="1"/>
</dbReference>
<organism evidence="4 5">
    <name type="scientific">Labrys miyagiensis</name>
    <dbReference type="NCBI Taxonomy" id="346912"/>
    <lineage>
        <taxon>Bacteria</taxon>
        <taxon>Pseudomonadati</taxon>
        <taxon>Pseudomonadota</taxon>
        <taxon>Alphaproteobacteria</taxon>
        <taxon>Hyphomicrobiales</taxon>
        <taxon>Xanthobacteraceae</taxon>
        <taxon>Labrys</taxon>
    </lineage>
</organism>